<dbReference type="Proteomes" id="UP000287756">
    <property type="component" value="Chromosome"/>
</dbReference>
<reference evidence="1 2" key="1">
    <citation type="submission" date="2018-01" db="EMBL/GenBank/DDBJ databases">
        <title>The whole genome sequencing and assembly of Halobacillus litoralis ERB031 strain.</title>
        <authorList>
            <person name="Lee S.-J."/>
            <person name="Park M.-K."/>
            <person name="Kim J.-Y."/>
            <person name="Lee Y.-J."/>
            <person name="Yi H."/>
            <person name="Bahn Y.-S."/>
            <person name="Kim J.F."/>
            <person name="Lee D.-W."/>
        </authorList>
    </citation>
    <scope>NUCLEOTIDE SEQUENCE [LARGE SCALE GENOMIC DNA]</scope>
    <source>
        <strain evidence="1 2">ERB 031</strain>
    </source>
</reference>
<dbReference type="KEGG" id="hli:HLI_14155"/>
<proteinExistence type="predicted"/>
<gene>
    <name evidence="1" type="ORF">HLI_14155</name>
</gene>
<protein>
    <submittedName>
        <fullName evidence="1">Uncharacterized protein</fullName>
    </submittedName>
</protein>
<dbReference type="EMBL" id="CP026118">
    <property type="protein sequence ID" value="QAS53252.1"/>
    <property type="molecule type" value="Genomic_DNA"/>
</dbReference>
<dbReference type="AlphaFoldDB" id="A0A410MET9"/>
<organism evidence="1 2">
    <name type="scientific">Halobacillus litoralis</name>
    <dbReference type="NCBI Taxonomy" id="45668"/>
    <lineage>
        <taxon>Bacteria</taxon>
        <taxon>Bacillati</taxon>
        <taxon>Bacillota</taxon>
        <taxon>Bacilli</taxon>
        <taxon>Bacillales</taxon>
        <taxon>Bacillaceae</taxon>
        <taxon>Halobacillus</taxon>
    </lineage>
</organism>
<sequence length="101" mass="10974">MLFPHVSPPNAHRGSNGAYLKKVIFFDLYMSHRSKEAELKDKIVLPGLSLMHNSESCSSSVVSTYFTFSGDDHLPGASARAVLAGGSLRMLPTLHMIHSAC</sequence>
<evidence type="ECO:0000313" key="2">
    <source>
        <dbReference type="Proteomes" id="UP000287756"/>
    </source>
</evidence>
<accession>A0A410MET9</accession>
<evidence type="ECO:0000313" key="1">
    <source>
        <dbReference type="EMBL" id="QAS53252.1"/>
    </source>
</evidence>
<name>A0A410MET9_9BACI</name>